<dbReference type="EMBL" id="KN822010">
    <property type="protein sequence ID" value="KIM68169.1"/>
    <property type="molecule type" value="Genomic_DNA"/>
</dbReference>
<evidence type="ECO:0008006" key="4">
    <source>
        <dbReference type="Google" id="ProtNLM"/>
    </source>
</evidence>
<dbReference type="InParanoid" id="A0A0C3EIW8"/>
<keyword evidence="3" id="KW-1185">Reference proteome</keyword>
<feature type="signal peptide" evidence="1">
    <location>
        <begin position="1"/>
        <end position="23"/>
    </location>
</feature>
<feature type="chain" id="PRO_5002163955" description="Secreted protein" evidence="1">
    <location>
        <begin position="24"/>
        <end position="83"/>
    </location>
</feature>
<reference evidence="2 3" key="1">
    <citation type="submission" date="2014-04" db="EMBL/GenBank/DDBJ databases">
        <authorList>
            <consortium name="DOE Joint Genome Institute"/>
            <person name="Kuo A."/>
            <person name="Kohler A."/>
            <person name="Nagy L.G."/>
            <person name="Floudas D."/>
            <person name="Copeland A."/>
            <person name="Barry K.W."/>
            <person name="Cichocki N."/>
            <person name="Veneault-Fourrey C."/>
            <person name="LaButti K."/>
            <person name="Lindquist E.A."/>
            <person name="Lipzen A."/>
            <person name="Lundell T."/>
            <person name="Morin E."/>
            <person name="Murat C."/>
            <person name="Sun H."/>
            <person name="Tunlid A."/>
            <person name="Henrissat B."/>
            <person name="Grigoriev I.V."/>
            <person name="Hibbett D.S."/>
            <person name="Martin F."/>
            <person name="Nordberg H.P."/>
            <person name="Cantor M.N."/>
            <person name="Hua S.X."/>
        </authorList>
    </citation>
    <scope>NUCLEOTIDE SEQUENCE [LARGE SCALE GENOMIC DNA]</scope>
    <source>
        <strain evidence="2 3">Foug A</strain>
    </source>
</reference>
<evidence type="ECO:0000313" key="3">
    <source>
        <dbReference type="Proteomes" id="UP000053989"/>
    </source>
</evidence>
<keyword evidence="1" id="KW-0732">Signal</keyword>
<dbReference type="Proteomes" id="UP000053989">
    <property type="component" value="Unassembled WGS sequence"/>
</dbReference>
<evidence type="ECO:0000256" key="1">
    <source>
        <dbReference type="SAM" id="SignalP"/>
    </source>
</evidence>
<reference evidence="3" key="2">
    <citation type="submission" date="2015-01" db="EMBL/GenBank/DDBJ databases">
        <title>Evolutionary Origins and Diversification of the Mycorrhizal Mutualists.</title>
        <authorList>
            <consortium name="DOE Joint Genome Institute"/>
            <consortium name="Mycorrhizal Genomics Consortium"/>
            <person name="Kohler A."/>
            <person name="Kuo A."/>
            <person name="Nagy L.G."/>
            <person name="Floudas D."/>
            <person name="Copeland A."/>
            <person name="Barry K.W."/>
            <person name="Cichocki N."/>
            <person name="Veneault-Fourrey C."/>
            <person name="LaButti K."/>
            <person name="Lindquist E.A."/>
            <person name="Lipzen A."/>
            <person name="Lundell T."/>
            <person name="Morin E."/>
            <person name="Murat C."/>
            <person name="Riley R."/>
            <person name="Ohm R."/>
            <person name="Sun H."/>
            <person name="Tunlid A."/>
            <person name="Henrissat B."/>
            <person name="Grigoriev I.V."/>
            <person name="Hibbett D.S."/>
            <person name="Martin F."/>
        </authorList>
    </citation>
    <scope>NUCLEOTIDE SEQUENCE [LARGE SCALE GENOMIC DNA]</scope>
    <source>
        <strain evidence="3">Foug A</strain>
    </source>
</reference>
<protein>
    <recommendedName>
        <fullName evidence="4">Secreted protein</fullName>
    </recommendedName>
</protein>
<dbReference type="AlphaFoldDB" id="A0A0C3EIW8"/>
<name>A0A0C3EIW8_9AGAM</name>
<accession>A0A0C3EIW8</accession>
<organism evidence="2 3">
    <name type="scientific">Scleroderma citrinum Foug A</name>
    <dbReference type="NCBI Taxonomy" id="1036808"/>
    <lineage>
        <taxon>Eukaryota</taxon>
        <taxon>Fungi</taxon>
        <taxon>Dikarya</taxon>
        <taxon>Basidiomycota</taxon>
        <taxon>Agaricomycotina</taxon>
        <taxon>Agaricomycetes</taxon>
        <taxon>Agaricomycetidae</taxon>
        <taxon>Boletales</taxon>
        <taxon>Sclerodermatineae</taxon>
        <taxon>Sclerodermataceae</taxon>
        <taxon>Scleroderma</taxon>
    </lineage>
</organism>
<proteinExistence type="predicted"/>
<sequence>MLRAWVRDFVLIVFHFMHIACLGVTTRASFQGDEAKSVGGNVSWVKMSCRRMEIWVLLQFPCWTCCSKSNHSRCQSLPVFSAE</sequence>
<evidence type="ECO:0000313" key="2">
    <source>
        <dbReference type="EMBL" id="KIM68169.1"/>
    </source>
</evidence>
<gene>
    <name evidence="2" type="ORF">SCLCIDRAFT_1186550</name>
</gene>
<dbReference type="HOGENOM" id="CLU_2543952_0_0_1"/>